<organism evidence="3 4">
    <name type="scientific">Humicola insolens</name>
    <name type="common">Soft-rot fungus</name>
    <dbReference type="NCBI Taxonomy" id="85995"/>
    <lineage>
        <taxon>Eukaryota</taxon>
        <taxon>Fungi</taxon>
        <taxon>Dikarya</taxon>
        <taxon>Ascomycota</taxon>
        <taxon>Pezizomycotina</taxon>
        <taxon>Sordariomycetes</taxon>
        <taxon>Sordariomycetidae</taxon>
        <taxon>Sordariales</taxon>
        <taxon>Chaetomiaceae</taxon>
        <taxon>Mycothermus</taxon>
    </lineage>
</organism>
<feature type="signal peptide" evidence="2">
    <location>
        <begin position="1"/>
        <end position="22"/>
    </location>
</feature>
<name>A0ABR3V799_HUMIN</name>
<protein>
    <submittedName>
        <fullName evidence="3">Uncharacterized protein</fullName>
    </submittedName>
</protein>
<feature type="compositionally biased region" description="Polar residues" evidence="1">
    <location>
        <begin position="107"/>
        <end position="124"/>
    </location>
</feature>
<reference evidence="3 4" key="1">
    <citation type="journal article" date="2024" name="Commun. Biol.">
        <title>Comparative genomic analysis of thermophilic fungi reveals convergent evolutionary adaptations and gene losses.</title>
        <authorList>
            <person name="Steindorff A.S."/>
            <person name="Aguilar-Pontes M.V."/>
            <person name="Robinson A.J."/>
            <person name="Andreopoulos B."/>
            <person name="LaButti K."/>
            <person name="Kuo A."/>
            <person name="Mondo S."/>
            <person name="Riley R."/>
            <person name="Otillar R."/>
            <person name="Haridas S."/>
            <person name="Lipzen A."/>
            <person name="Grimwood J."/>
            <person name="Schmutz J."/>
            <person name="Clum A."/>
            <person name="Reid I.D."/>
            <person name="Moisan M.C."/>
            <person name="Butler G."/>
            <person name="Nguyen T.T.M."/>
            <person name="Dewar K."/>
            <person name="Conant G."/>
            <person name="Drula E."/>
            <person name="Henrissat B."/>
            <person name="Hansel C."/>
            <person name="Singer S."/>
            <person name="Hutchinson M.I."/>
            <person name="de Vries R.P."/>
            <person name="Natvig D.O."/>
            <person name="Powell A.J."/>
            <person name="Tsang A."/>
            <person name="Grigoriev I.V."/>
        </authorList>
    </citation>
    <scope>NUCLEOTIDE SEQUENCE [LARGE SCALE GENOMIC DNA]</scope>
    <source>
        <strain evidence="3 4">CBS 620.91</strain>
    </source>
</reference>
<gene>
    <name evidence="3" type="ORF">VTJ49DRAFT_3772</name>
</gene>
<dbReference type="EMBL" id="JAZGSY010000293">
    <property type="protein sequence ID" value="KAL1837452.1"/>
    <property type="molecule type" value="Genomic_DNA"/>
</dbReference>
<dbReference type="Proteomes" id="UP001583172">
    <property type="component" value="Unassembled WGS sequence"/>
</dbReference>
<evidence type="ECO:0000313" key="4">
    <source>
        <dbReference type="Proteomes" id="UP001583172"/>
    </source>
</evidence>
<keyword evidence="2" id="KW-0732">Signal</keyword>
<feature type="compositionally biased region" description="Low complexity" evidence="1">
    <location>
        <begin position="125"/>
        <end position="135"/>
    </location>
</feature>
<proteinExistence type="predicted"/>
<evidence type="ECO:0000256" key="1">
    <source>
        <dbReference type="SAM" id="MobiDB-lite"/>
    </source>
</evidence>
<evidence type="ECO:0000313" key="3">
    <source>
        <dbReference type="EMBL" id="KAL1837452.1"/>
    </source>
</evidence>
<comment type="caution">
    <text evidence="3">The sequence shown here is derived from an EMBL/GenBank/DDBJ whole genome shotgun (WGS) entry which is preliminary data.</text>
</comment>
<keyword evidence="4" id="KW-1185">Reference proteome</keyword>
<feature type="region of interest" description="Disordered" evidence="1">
    <location>
        <begin position="103"/>
        <end position="142"/>
    </location>
</feature>
<sequence>MSRPRPASVGALVLSPISLLSALPAASPCQFSSLGMHPVMGPSVKVDAAPESWEDRNPTREHPTLSRRRLLGLSAPASISSNVHRRSLKQSGFLSSGSFYSEEETAHSSSHQPSTPATPWTNSKQQQQQPQQRPPSLGLLKPSTSPFFRKEYHITLQCPIHPTFCPKLDRINKREGSLWAYKDPNFVGADGVHKPWVVTVNVCDLANSLSQGESTIERFIRDNSPDGTTPGGPIAPWDAMAFLRELEEVNRRTGLRVLVGSVGEGVEWPVL</sequence>
<feature type="chain" id="PRO_5046145741" evidence="2">
    <location>
        <begin position="23"/>
        <end position="271"/>
    </location>
</feature>
<evidence type="ECO:0000256" key="2">
    <source>
        <dbReference type="SAM" id="SignalP"/>
    </source>
</evidence>
<feature type="region of interest" description="Disordered" evidence="1">
    <location>
        <begin position="49"/>
        <end position="69"/>
    </location>
</feature>
<accession>A0ABR3V799</accession>
<feature type="compositionally biased region" description="Basic and acidic residues" evidence="1">
    <location>
        <begin position="53"/>
        <end position="64"/>
    </location>
</feature>